<proteinExistence type="predicted"/>
<accession>A0A183GQW3</accession>
<dbReference type="AlphaFoldDB" id="A0A183GQW3"/>
<reference evidence="3" key="2">
    <citation type="submission" date="2019-09" db="UniProtKB">
        <authorList>
            <consortium name="WormBaseParasite"/>
        </authorList>
    </citation>
    <scope>IDENTIFICATION</scope>
</reference>
<protein>
    <submittedName>
        <fullName evidence="3">SET domain-containing protein</fullName>
    </submittedName>
</protein>
<accession>A0A3P8E1C8</accession>
<sequence length="141" mass="15664">MRPAVEKNKAATKLKPIWMPDTCVHPKLFIYWGSTCSVEAITCDNVQLYLPGFETVVFHAGEEQQALAAVQNRLSTLTVYFAINKQCSNFTQVTWKSSKLHGNLPEDMVDSATSKCLRLSCPTRAGNKSNARRVLLSACIL</sequence>
<evidence type="ECO:0000313" key="3">
    <source>
        <dbReference type="WBParaSite" id="HPBE_0002508301-mRNA-1"/>
    </source>
</evidence>
<dbReference type="WBParaSite" id="HPBE_0002508301-mRNA-1">
    <property type="protein sequence ID" value="HPBE_0002508301-mRNA-1"/>
    <property type="gene ID" value="HPBE_0002508301"/>
</dbReference>
<keyword evidence="2" id="KW-1185">Reference proteome</keyword>
<dbReference type="Proteomes" id="UP000050761">
    <property type="component" value="Unassembled WGS sequence"/>
</dbReference>
<reference evidence="1 2" key="1">
    <citation type="submission" date="2018-11" db="EMBL/GenBank/DDBJ databases">
        <authorList>
            <consortium name="Pathogen Informatics"/>
        </authorList>
    </citation>
    <scope>NUCLEOTIDE SEQUENCE [LARGE SCALE GENOMIC DNA]</scope>
</reference>
<organism evidence="2 3">
    <name type="scientific">Heligmosomoides polygyrus</name>
    <name type="common">Parasitic roundworm</name>
    <dbReference type="NCBI Taxonomy" id="6339"/>
    <lineage>
        <taxon>Eukaryota</taxon>
        <taxon>Metazoa</taxon>
        <taxon>Ecdysozoa</taxon>
        <taxon>Nematoda</taxon>
        <taxon>Chromadorea</taxon>
        <taxon>Rhabditida</taxon>
        <taxon>Rhabditina</taxon>
        <taxon>Rhabditomorpha</taxon>
        <taxon>Strongyloidea</taxon>
        <taxon>Heligmosomidae</taxon>
        <taxon>Heligmosomoides</taxon>
    </lineage>
</organism>
<evidence type="ECO:0000313" key="1">
    <source>
        <dbReference type="EMBL" id="VDP48990.1"/>
    </source>
</evidence>
<gene>
    <name evidence="1" type="ORF">HPBE_LOCUS25082</name>
</gene>
<dbReference type="EMBL" id="UZAH01037315">
    <property type="protein sequence ID" value="VDP48990.1"/>
    <property type="molecule type" value="Genomic_DNA"/>
</dbReference>
<evidence type="ECO:0000313" key="2">
    <source>
        <dbReference type="Proteomes" id="UP000050761"/>
    </source>
</evidence>
<name>A0A183GQW3_HELPZ</name>